<feature type="region of interest" description="Disordered" evidence="1">
    <location>
        <begin position="52"/>
        <end position="96"/>
    </location>
</feature>
<dbReference type="Proteomes" id="UP001281003">
    <property type="component" value="Unassembled WGS sequence"/>
</dbReference>
<feature type="region of interest" description="Disordered" evidence="1">
    <location>
        <begin position="133"/>
        <end position="166"/>
    </location>
</feature>
<evidence type="ECO:0000313" key="2">
    <source>
        <dbReference type="EMBL" id="KAK3402041.1"/>
    </source>
</evidence>
<dbReference type="AlphaFoldDB" id="A0AAE0PLF5"/>
<sequence>MTYQPPLPTNGNDEPELILSCYPTLEGLISCASDPEPILALYLENLKNRSSVTSTSAPINPSSSSSSASSSNNNIDPNNKPSTTSNNDSDDDEHQKALDLASQRRLRIIAWYLYFVVGDDEIWERERGEKLEEVERGKANVHEEEKDAEEDAEDDNEEDEDEDEEEECMKRMMLRQEVFADWKAGKHGFFYDDENMPELGVDDDRIYKMSLIREEPSWQGFLEKLVREKKEFDRMENGNQGYDSDE</sequence>
<evidence type="ECO:0000256" key="1">
    <source>
        <dbReference type="SAM" id="MobiDB-lite"/>
    </source>
</evidence>
<gene>
    <name evidence="2" type="ORF">B0T20DRAFT_403263</name>
</gene>
<feature type="compositionally biased region" description="Basic and acidic residues" evidence="1">
    <location>
        <begin position="133"/>
        <end position="145"/>
    </location>
</feature>
<name>A0AAE0PLF5_SORBR</name>
<comment type="caution">
    <text evidence="2">The sequence shown here is derived from an EMBL/GenBank/DDBJ whole genome shotgun (WGS) entry which is preliminary data.</text>
</comment>
<reference evidence="2" key="1">
    <citation type="journal article" date="2023" name="Mol. Phylogenet. Evol.">
        <title>Genome-scale phylogeny and comparative genomics of the fungal order Sordariales.</title>
        <authorList>
            <person name="Hensen N."/>
            <person name="Bonometti L."/>
            <person name="Westerberg I."/>
            <person name="Brannstrom I.O."/>
            <person name="Guillou S."/>
            <person name="Cros-Aarteil S."/>
            <person name="Calhoun S."/>
            <person name="Haridas S."/>
            <person name="Kuo A."/>
            <person name="Mondo S."/>
            <person name="Pangilinan J."/>
            <person name="Riley R."/>
            <person name="LaButti K."/>
            <person name="Andreopoulos B."/>
            <person name="Lipzen A."/>
            <person name="Chen C."/>
            <person name="Yan M."/>
            <person name="Daum C."/>
            <person name="Ng V."/>
            <person name="Clum A."/>
            <person name="Steindorff A."/>
            <person name="Ohm R.A."/>
            <person name="Martin F."/>
            <person name="Silar P."/>
            <person name="Natvig D.O."/>
            <person name="Lalanne C."/>
            <person name="Gautier V."/>
            <person name="Ament-Velasquez S.L."/>
            <person name="Kruys A."/>
            <person name="Hutchinson M.I."/>
            <person name="Powell A.J."/>
            <person name="Barry K."/>
            <person name="Miller A.N."/>
            <person name="Grigoriev I.V."/>
            <person name="Debuchy R."/>
            <person name="Gladieux P."/>
            <person name="Hiltunen Thoren M."/>
            <person name="Johannesson H."/>
        </authorList>
    </citation>
    <scope>NUCLEOTIDE SEQUENCE</scope>
    <source>
        <strain evidence="2">FGSC 1904</strain>
    </source>
</reference>
<keyword evidence="3" id="KW-1185">Reference proteome</keyword>
<feature type="compositionally biased region" description="Low complexity" evidence="1">
    <location>
        <begin position="53"/>
        <end position="87"/>
    </location>
</feature>
<reference evidence="2" key="2">
    <citation type="submission" date="2023-07" db="EMBL/GenBank/DDBJ databases">
        <authorList>
            <consortium name="Lawrence Berkeley National Laboratory"/>
            <person name="Haridas S."/>
            <person name="Hensen N."/>
            <person name="Bonometti L."/>
            <person name="Westerberg I."/>
            <person name="Brannstrom I.O."/>
            <person name="Guillou S."/>
            <person name="Cros-Aarteil S."/>
            <person name="Calhoun S."/>
            <person name="Kuo A."/>
            <person name="Mondo S."/>
            <person name="Pangilinan J."/>
            <person name="Riley R."/>
            <person name="LaButti K."/>
            <person name="Andreopoulos B."/>
            <person name="Lipzen A."/>
            <person name="Chen C."/>
            <person name="Yanf M."/>
            <person name="Daum C."/>
            <person name="Ng V."/>
            <person name="Clum A."/>
            <person name="Steindorff A."/>
            <person name="Ohm R."/>
            <person name="Martin F."/>
            <person name="Silar P."/>
            <person name="Natvig D."/>
            <person name="Lalanne C."/>
            <person name="Gautier V."/>
            <person name="Ament-velasquez S.L."/>
            <person name="Kruys A."/>
            <person name="Hutchinson M.I."/>
            <person name="Powell A.J."/>
            <person name="Barry K."/>
            <person name="Miller A.N."/>
            <person name="Grigoriev I.V."/>
            <person name="Debuchy R."/>
            <person name="Gladieux P."/>
            <person name="Thoren M.H."/>
            <person name="Johannesson H."/>
        </authorList>
    </citation>
    <scope>NUCLEOTIDE SEQUENCE</scope>
    <source>
        <strain evidence="2">FGSC 1904</strain>
    </source>
</reference>
<protein>
    <submittedName>
        <fullName evidence="2">Uncharacterized protein</fullName>
    </submittedName>
</protein>
<organism evidence="2 3">
    <name type="scientific">Sordaria brevicollis</name>
    <dbReference type="NCBI Taxonomy" id="83679"/>
    <lineage>
        <taxon>Eukaryota</taxon>
        <taxon>Fungi</taxon>
        <taxon>Dikarya</taxon>
        <taxon>Ascomycota</taxon>
        <taxon>Pezizomycotina</taxon>
        <taxon>Sordariomycetes</taxon>
        <taxon>Sordariomycetidae</taxon>
        <taxon>Sordariales</taxon>
        <taxon>Sordariaceae</taxon>
        <taxon>Sordaria</taxon>
    </lineage>
</organism>
<dbReference type="EMBL" id="JAUTDP010000002">
    <property type="protein sequence ID" value="KAK3402041.1"/>
    <property type="molecule type" value="Genomic_DNA"/>
</dbReference>
<accession>A0AAE0PLF5</accession>
<feature type="compositionally biased region" description="Acidic residues" evidence="1">
    <location>
        <begin position="146"/>
        <end position="166"/>
    </location>
</feature>
<proteinExistence type="predicted"/>
<evidence type="ECO:0000313" key="3">
    <source>
        <dbReference type="Proteomes" id="UP001281003"/>
    </source>
</evidence>